<evidence type="ECO:0000313" key="1">
    <source>
        <dbReference type="EMBL" id="MCD7468578.1"/>
    </source>
</evidence>
<organism evidence="1 2">
    <name type="scientific">Datura stramonium</name>
    <name type="common">Jimsonweed</name>
    <name type="synonym">Common thornapple</name>
    <dbReference type="NCBI Taxonomy" id="4076"/>
    <lineage>
        <taxon>Eukaryota</taxon>
        <taxon>Viridiplantae</taxon>
        <taxon>Streptophyta</taxon>
        <taxon>Embryophyta</taxon>
        <taxon>Tracheophyta</taxon>
        <taxon>Spermatophyta</taxon>
        <taxon>Magnoliopsida</taxon>
        <taxon>eudicotyledons</taxon>
        <taxon>Gunneridae</taxon>
        <taxon>Pentapetalae</taxon>
        <taxon>asterids</taxon>
        <taxon>lamiids</taxon>
        <taxon>Solanales</taxon>
        <taxon>Solanaceae</taxon>
        <taxon>Solanoideae</taxon>
        <taxon>Datureae</taxon>
        <taxon>Datura</taxon>
    </lineage>
</organism>
<evidence type="ECO:0000313" key="2">
    <source>
        <dbReference type="Proteomes" id="UP000823775"/>
    </source>
</evidence>
<dbReference type="EMBL" id="JACEIK010001357">
    <property type="protein sequence ID" value="MCD7468578.1"/>
    <property type="molecule type" value="Genomic_DNA"/>
</dbReference>
<proteinExistence type="predicted"/>
<dbReference type="Proteomes" id="UP000823775">
    <property type="component" value="Unassembled WGS sequence"/>
</dbReference>
<gene>
    <name evidence="1" type="ORF">HAX54_006934</name>
</gene>
<accession>A0ABS8TBQ4</accession>
<keyword evidence="2" id="KW-1185">Reference proteome</keyword>
<sequence length="92" mass="10491">MSRYSGLNPKPSGGYFLGSKGITNFNQGFPEYGFVIVGYCPRPSDLFIMSIEEWMRFTEFMKMDASQFNGDPSADAYEFLISYHEILYTLGL</sequence>
<name>A0ABS8TBQ4_DATST</name>
<feature type="non-terminal residue" evidence="1">
    <location>
        <position position="92"/>
    </location>
</feature>
<comment type="caution">
    <text evidence="1">The sequence shown here is derived from an EMBL/GenBank/DDBJ whole genome shotgun (WGS) entry which is preliminary data.</text>
</comment>
<reference evidence="1 2" key="1">
    <citation type="journal article" date="2021" name="BMC Genomics">
        <title>Datura genome reveals duplications of psychoactive alkaloid biosynthetic genes and high mutation rate following tissue culture.</title>
        <authorList>
            <person name="Rajewski A."/>
            <person name="Carter-House D."/>
            <person name="Stajich J."/>
            <person name="Litt A."/>
        </authorList>
    </citation>
    <scope>NUCLEOTIDE SEQUENCE [LARGE SCALE GENOMIC DNA]</scope>
    <source>
        <strain evidence="1">AR-01</strain>
    </source>
</reference>
<protein>
    <submittedName>
        <fullName evidence="1">Uncharacterized protein</fullName>
    </submittedName>
</protein>